<keyword evidence="4 10" id="KW-0694">RNA-binding</keyword>
<dbReference type="Gene3D" id="4.10.830.10">
    <property type="entry name" value="30s Ribosomal Protein S14, Chain N"/>
    <property type="match status" value="1"/>
</dbReference>
<dbReference type="Pfam" id="PF00253">
    <property type="entry name" value="Ribosomal_S14"/>
    <property type="match status" value="1"/>
</dbReference>
<accession>A0A7W1WRT9</accession>
<feature type="binding site" evidence="10">
    <location>
        <position position="27"/>
    </location>
    <ligand>
        <name>Zn(2+)</name>
        <dbReference type="ChEBI" id="CHEBI:29105"/>
    </ligand>
</feature>
<dbReference type="GO" id="GO:0019843">
    <property type="term" value="F:rRNA binding"/>
    <property type="evidence" value="ECO:0007669"/>
    <property type="project" value="UniProtKB-UniRule"/>
</dbReference>
<keyword evidence="6 10" id="KW-0687">Ribonucleoprotein</keyword>
<dbReference type="InterPro" id="IPR043140">
    <property type="entry name" value="Ribosomal_uS14_sf"/>
</dbReference>
<organism evidence="11 12">
    <name type="scientific">Paenactinomyces guangxiensis</name>
    <dbReference type="NCBI Taxonomy" id="1490290"/>
    <lineage>
        <taxon>Bacteria</taxon>
        <taxon>Bacillati</taxon>
        <taxon>Bacillota</taxon>
        <taxon>Bacilli</taxon>
        <taxon>Bacillales</taxon>
        <taxon>Thermoactinomycetaceae</taxon>
        <taxon>Paenactinomyces</taxon>
    </lineage>
</organism>
<dbReference type="InterPro" id="IPR023053">
    <property type="entry name" value="Ribosomal_uS14_bact"/>
</dbReference>
<gene>
    <name evidence="10" type="primary">rpsZ</name>
    <name evidence="10" type="synonym">rpsN</name>
    <name evidence="11" type="ORF">H1191_10770</name>
</gene>
<dbReference type="PROSITE" id="PS00527">
    <property type="entry name" value="RIBOSOMAL_S14"/>
    <property type="match status" value="1"/>
</dbReference>
<dbReference type="AlphaFoldDB" id="A0A7W1WRT9"/>
<comment type="subunit">
    <text evidence="8 10">Part of the 30S ribosomal subunit. Contacts proteins S3 and S10.</text>
</comment>
<evidence type="ECO:0000256" key="7">
    <source>
        <dbReference type="ARBA" id="ARBA00035167"/>
    </source>
</evidence>
<evidence type="ECO:0000256" key="1">
    <source>
        <dbReference type="ARBA" id="ARBA00022723"/>
    </source>
</evidence>
<reference evidence="11 12" key="1">
    <citation type="submission" date="2020-07" db="EMBL/GenBank/DDBJ databases">
        <authorList>
            <person name="Feng H."/>
        </authorList>
    </citation>
    <scope>NUCLEOTIDE SEQUENCE [LARGE SCALE GENOMIC DNA]</scope>
    <source>
        <strain evidence="12">s-10</strain>
    </source>
</reference>
<dbReference type="RefSeq" id="WP_181752021.1">
    <property type="nucleotide sequence ID" value="NZ_JACEIQ010000009.1"/>
</dbReference>
<dbReference type="InterPro" id="IPR001209">
    <property type="entry name" value="Ribosomal_uS14"/>
</dbReference>
<feature type="binding site" evidence="10">
    <location>
        <position position="40"/>
    </location>
    <ligand>
        <name>Zn(2+)</name>
        <dbReference type="ChEBI" id="CHEBI:29105"/>
    </ligand>
</feature>
<keyword evidence="3 10" id="KW-0862">Zinc</keyword>
<dbReference type="NCBIfam" id="NF005974">
    <property type="entry name" value="PRK08061.1"/>
    <property type="match status" value="1"/>
</dbReference>
<sequence length="61" mass="7254">MAKKSMIVKAKRPQKYKVREYTRCERCGRPHSVYRKFGLCRICFRELAHRGLIPGVKKASW</sequence>
<comment type="cofactor">
    <cofactor evidence="10">
        <name>Zn(2+)</name>
        <dbReference type="ChEBI" id="CHEBI:29105"/>
    </cofactor>
    <text evidence="10">Binds 1 zinc ion per subunit.</text>
</comment>
<evidence type="ECO:0000256" key="9">
    <source>
        <dbReference type="ARBA" id="ARBA00060857"/>
    </source>
</evidence>
<keyword evidence="5 10" id="KW-0689">Ribosomal protein</keyword>
<dbReference type="GO" id="GO:0015935">
    <property type="term" value="C:small ribosomal subunit"/>
    <property type="evidence" value="ECO:0007669"/>
    <property type="project" value="TreeGrafter"/>
</dbReference>
<dbReference type="PANTHER" id="PTHR19836:SF26">
    <property type="entry name" value="SMALL RIBOSOMAL SUBUNIT PROTEIN US14B"/>
    <property type="match status" value="1"/>
</dbReference>
<dbReference type="InterPro" id="IPR018271">
    <property type="entry name" value="Ribosomal_uS14_CS"/>
</dbReference>
<dbReference type="GO" id="GO:0003735">
    <property type="term" value="F:structural constituent of ribosome"/>
    <property type="evidence" value="ECO:0007669"/>
    <property type="project" value="InterPro"/>
</dbReference>
<dbReference type="GO" id="GO:0006412">
    <property type="term" value="P:translation"/>
    <property type="evidence" value="ECO:0007669"/>
    <property type="project" value="UniProtKB-UniRule"/>
</dbReference>
<evidence type="ECO:0000256" key="10">
    <source>
        <dbReference type="HAMAP-Rule" id="MF_01364"/>
    </source>
</evidence>
<evidence type="ECO:0000256" key="4">
    <source>
        <dbReference type="ARBA" id="ARBA00022884"/>
    </source>
</evidence>
<evidence type="ECO:0000256" key="2">
    <source>
        <dbReference type="ARBA" id="ARBA00022730"/>
    </source>
</evidence>
<keyword evidence="2 10" id="KW-0699">rRNA-binding</keyword>
<evidence type="ECO:0000256" key="8">
    <source>
        <dbReference type="ARBA" id="ARBA00047110"/>
    </source>
</evidence>
<dbReference type="PANTHER" id="PTHR19836">
    <property type="entry name" value="30S RIBOSOMAL PROTEIN S14"/>
    <property type="match status" value="1"/>
</dbReference>
<comment type="function">
    <text evidence="10">Binds 16S rRNA, required for the assembly of 30S particles and may also be responsible for determining the conformation of the 16S rRNA at the A site.</text>
</comment>
<dbReference type="FunFam" id="4.10.830.10:FF:000001">
    <property type="entry name" value="30S ribosomal protein S14 type Z"/>
    <property type="match status" value="1"/>
</dbReference>
<comment type="similarity">
    <text evidence="9 10">Belongs to the universal ribosomal protein uS14 family. Zinc-binding uS14 subfamily.</text>
</comment>
<evidence type="ECO:0000313" key="12">
    <source>
        <dbReference type="Proteomes" id="UP000535491"/>
    </source>
</evidence>
<dbReference type="Proteomes" id="UP000535491">
    <property type="component" value="Unassembled WGS sequence"/>
</dbReference>
<dbReference type="SUPFAM" id="SSF57716">
    <property type="entry name" value="Glucocorticoid receptor-like (DNA-binding domain)"/>
    <property type="match status" value="1"/>
</dbReference>
<proteinExistence type="inferred from homology"/>
<dbReference type="EMBL" id="JACEIQ010000009">
    <property type="protein sequence ID" value="MBA4494788.1"/>
    <property type="molecule type" value="Genomic_DNA"/>
</dbReference>
<keyword evidence="12" id="KW-1185">Reference proteome</keyword>
<feature type="binding site" evidence="10">
    <location>
        <position position="24"/>
    </location>
    <ligand>
        <name>Zn(2+)</name>
        <dbReference type="ChEBI" id="CHEBI:29105"/>
    </ligand>
</feature>
<evidence type="ECO:0000256" key="6">
    <source>
        <dbReference type="ARBA" id="ARBA00023274"/>
    </source>
</evidence>
<name>A0A7W1WRT9_9BACL</name>
<dbReference type="HAMAP" id="MF_01364_B">
    <property type="entry name" value="Ribosomal_uS14_2_B"/>
    <property type="match status" value="1"/>
</dbReference>
<keyword evidence="1 10" id="KW-0479">Metal-binding</keyword>
<evidence type="ECO:0000256" key="3">
    <source>
        <dbReference type="ARBA" id="ARBA00022833"/>
    </source>
</evidence>
<comment type="caution">
    <text evidence="11">The sequence shown here is derived from an EMBL/GenBank/DDBJ whole genome shotgun (WGS) entry which is preliminary data.</text>
</comment>
<dbReference type="GO" id="GO:0008270">
    <property type="term" value="F:zinc ion binding"/>
    <property type="evidence" value="ECO:0007669"/>
    <property type="project" value="UniProtKB-UniRule"/>
</dbReference>
<evidence type="ECO:0000256" key="5">
    <source>
        <dbReference type="ARBA" id="ARBA00022980"/>
    </source>
</evidence>
<protein>
    <recommendedName>
        <fullName evidence="7 10">Small ribosomal subunit protein uS14</fullName>
    </recommendedName>
</protein>
<evidence type="ECO:0000313" key="11">
    <source>
        <dbReference type="EMBL" id="MBA4494788.1"/>
    </source>
</evidence>
<feature type="binding site" evidence="10">
    <location>
        <position position="43"/>
    </location>
    <ligand>
        <name>Zn(2+)</name>
        <dbReference type="ChEBI" id="CHEBI:29105"/>
    </ligand>
</feature>